<keyword evidence="7" id="KW-0732">Signal</keyword>
<dbReference type="InterPro" id="IPR018908">
    <property type="entry name" value="TMEM234"/>
</dbReference>
<sequence>IMFFLILIAALLWGVTNPFLKLYSSGLPPDLTALQTLVLLLKRPKYVCTQALNLLGSLIFFTALREVSVSVGSITANSLAFIITIFVSSVVLHEGKLSKRTLSGCVLVIIGSALCTLSME</sequence>
<evidence type="ECO:0000313" key="8">
    <source>
        <dbReference type="EMBL" id="JAG12376.1"/>
    </source>
</evidence>
<name>A0A0A9WY77_LYGHE</name>
<evidence type="ECO:0000256" key="2">
    <source>
        <dbReference type="ARBA" id="ARBA00005977"/>
    </source>
</evidence>
<keyword evidence="5 6" id="KW-0472">Membrane</keyword>
<evidence type="ECO:0000256" key="1">
    <source>
        <dbReference type="ARBA" id="ARBA00004141"/>
    </source>
</evidence>
<dbReference type="PANTHER" id="PTHR28668">
    <property type="entry name" value="TRANSMEMBRANE PROTEIN 234"/>
    <property type="match status" value="1"/>
</dbReference>
<feature type="non-terminal residue" evidence="8">
    <location>
        <position position="1"/>
    </location>
</feature>
<keyword evidence="3 6" id="KW-0812">Transmembrane</keyword>
<comment type="similarity">
    <text evidence="2">Belongs to the TMEM234 family.</text>
</comment>
<reference evidence="8" key="2">
    <citation type="submission" date="2014-07" db="EMBL/GenBank/DDBJ databases">
        <authorList>
            <person name="Hull J."/>
        </authorList>
    </citation>
    <scope>NUCLEOTIDE SEQUENCE</scope>
</reference>
<gene>
    <name evidence="8" type="ORF">CM83_98940</name>
</gene>
<protein>
    <recommendedName>
        <fullName evidence="9">Transmembrane protein 234</fullName>
    </recommendedName>
</protein>
<evidence type="ECO:0000256" key="7">
    <source>
        <dbReference type="SAM" id="SignalP"/>
    </source>
</evidence>
<keyword evidence="4 6" id="KW-1133">Transmembrane helix</keyword>
<dbReference type="EMBL" id="GBHO01031228">
    <property type="protein sequence ID" value="JAG12376.1"/>
    <property type="molecule type" value="Transcribed_RNA"/>
</dbReference>
<evidence type="ECO:0000256" key="5">
    <source>
        <dbReference type="ARBA" id="ARBA00023136"/>
    </source>
</evidence>
<dbReference type="InterPro" id="IPR037185">
    <property type="entry name" value="EmrE-like"/>
</dbReference>
<proteinExistence type="inferred from homology"/>
<evidence type="ECO:0008006" key="9">
    <source>
        <dbReference type="Google" id="ProtNLM"/>
    </source>
</evidence>
<comment type="subcellular location">
    <subcellularLocation>
        <location evidence="1">Membrane</location>
        <topology evidence="1">Multi-pass membrane protein</topology>
    </subcellularLocation>
</comment>
<reference evidence="8" key="1">
    <citation type="journal article" date="2014" name="PLoS ONE">
        <title>Transcriptome-Based Identification of ABC Transporters in the Western Tarnished Plant Bug Lygus hesperus.</title>
        <authorList>
            <person name="Hull J.J."/>
            <person name="Chaney K."/>
            <person name="Geib S.M."/>
            <person name="Fabrick J.A."/>
            <person name="Brent C.S."/>
            <person name="Walsh D."/>
            <person name="Lavine L.C."/>
        </authorList>
    </citation>
    <scope>NUCLEOTIDE SEQUENCE</scope>
</reference>
<evidence type="ECO:0000256" key="6">
    <source>
        <dbReference type="SAM" id="Phobius"/>
    </source>
</evidence>
<feature type="transmembrane region" description="Helical" evidence="6">
    <location>
        <begin position="74"/>
        <end position="92"/>
    </location>
</feature>
<organism evidence="8">
    <name type="scientific">Lygus hesperus</name>
    <name type="common">Western plant bug</name>
    <dbReference type="NCBI Taxonomy" id="30085"/>
    <lineage>
        <taxon>Eukaryota</taxon>
        <taxon>Metazoa</taxon>
        <taxon>Ecdysozoa</taxon>
        <taxon>Arthropoda</taxon>
        <taxon>Hexapoda</taxon>
        <taxon>Insecta</taxon>
        <taxon>Pterygota</taxon>
        <taxon>Neoptera</taxon>
        <taxon>Paraneoptera</taxon>
        <taxon>Hemiptera</taxon>
        <taxon>Heteroptera</taxon>
        <taxon>Panheteroptera</taxon>
        <taxon>Cimicomorpha</taxon>
        <taxon>Miridae</taxon>
        <taxon>Mirini</taxon>
        <taxon>Lygus</taxon>
    </lineage>
</organism>
<dbReference type="SUPFAM" id="SSF103481">
    <property type="entry name" value="Multidrug resistance efflux transporter EmrE"/>
    <property type="match status" value="1"/>
</dbReference>
<dbReference type="PANTHER" id="PTHR28668:SF1">
    <property type="entry name" value="TRANSMEMBRANE PROTEIN 234"/>
    <property type="match status" value="1"/>
</dbReference>
<evidence type="ECO:0000256" key="4">
    <source>
        <dbReference type="ARBA" id="ARBA00022989"/>
    </source>
</evidence>
<accession>A0A0A9WY77</accession>
<feature type="signal peptide" evidence="7">
    <location>
        <begin position="1"/>
        <end position="18"/>
    </location>
</feature>
<evidence type="ECO:0000256" key="3">
    <source>
        <dbReference type="ARBA" id="ARBA00022692"/>
    </source>
</evidence>
<dbReference type="Gene3D" id="1.10.3730.20">
    <property type="match status" value="1"/>
</dbReference>
<dbReference type="GO" id="GO:0016020">
    <property type="term" value="C:membrane"/>
    <property type="evidence" value="ECO:0007669"/>
    <property type="project" value="UniProtKB-SubCell"/>
</dbReference>
<dbReference type="AlphaFoldDB" id="A0A0A9WY77"/>
<dbReference type="Pfam" id="PF10639">
    <property type="entry name" value="TMEM234"/>
    <property type="match status" value="1"/>
</dbReference>
<feature type="chain" id="PRO_5002054077" description="Transmembrane protein 234" evidence="7">
    <location>
        <begin position="19"/>
        <end position="120"/>
    </location>
</feature>